<name>A0ABY1NKZ7_9BACT</name>
<organism evidence="5 6">
    <name type="scientific">Desulfurobacterium pacificum</name>
    <dbReference type="NCBI Taxonomy" id="240166"/>
    <lineage>
        <taxon>Bacteria</taxon>
        <taxon>Pseudomonadati</taxon>
        <taxon>Aquificota</taxon>
        <taxon>Aquificia</taxon>
        <taxon>Desulfurobacteriales</taxon>
        <taxon>Desulfurobacteriaceae</taxon>
        <taxon>Desulfurobacterium</taxon>
    </lineage>
</organism>
<reference evidence="5 6" key="1">
    <citation type="submission" date="2017-05" db="EMBL/GenBank/DDBJ databases">
        <authorList>
            <person name="Varghese N."/>
            <person name="Submissions S."/>
        </authorList>
    </citation>
    <scope>NUCLEOTIDE SEQUENCE [LARGE SCALE GENOMIC DNA]</scope>
    <source>
        <strain evidence="5 6">DSM 15522</strain>
    </source>
</reference>
<dbReference type="Pfam" id="PF00515">
    <property type="entry name" value="TPR_1"/>
    <property type="match status" value="1"/>
</dbReference>
<gene>
    <name evidence="5" type="ORF">SAMN06265339_1050</name>
</gene>
<dbReference type="EMBL" id="FXUB01000002">
    <property type="protein sequence ID" value="SMP12484.1"/>
    <property type="molecule type" value="Genomic_DNA"/>
</dbReference>
<keyword evidence="6" id="KW-1185">Reference proteome</keyword>
<dbReference type="RefSeq" id="WP_283400524.1">
    <property type="nucleotide sequence ID" value="NZ_FXUB01000002.1"/>
</dbReference>
<dbReference type="Gene3D" id="1.25.40.10">
    <property type="entry name" value="Tetratricopeptide repeat domain"/>
    <property type="match status" value="1"/>
</dbReference>
<sequence>MKALLYLLITTLLISLPAQSKNFCFIQLLSGTNEKEIENIFNQIREYPSTFLLKYNKFYTIRVGPFKNIKICRFRRNYLEEKYRNLHLKPITLIRTYKIPTSNHLIKTFNPTNQTRNASIHKRLTKHKKQKEYLLYLQKAKICMGKKDCTNAIKYLSLAIAKNPHNPLLYTYLGYAYSHIGNYTKALESFKKALEINPKFAEGYAGMGYLYLQLHAPNAAALAFKKAHELNPKDIVYSVNYAISLLEAKKYKNALKVFKELKEKYPFLPEIYFNEAILLIKTGNYTEAKNDLKLFLEMTKANQYYTPYRKTAQKLIQAINSITKGNNEKGKNTK</sequence>
<dbReference type="Pfam" id="PF13174">
    <property type="entry name" value="TPR_6"/>
    <property type="match status" value="1"/>
</dbReference>
<evidence type="ECO:0000256" key="3">
    <source>
        <dbReference type="PROSITE-ProRule" id="PRU00339"/>
    </source>
</evidence>
<dbReference type="InterPro" id="IPR011990">
    <property type="entry name" value="TPR-like_helical_dom_sf"/>
</dbReference>
<dbReference type="PROSITE" id="PS50293">
    <property type="entry name" value="TPR_REGION"/>
    <property type="match status" value="1"/>
</dbReference>
<feature type="repeat" description="TPR" evidence="3">
    <location>
        <begin position="167"/>
        <end position="200"/>
    </location>
</feature>
<comment type="caution">
    <text evidence="5">The sequence shown here is derived from an EMBL/GenBank/DDBJ whole genome shotgun (WGS) entry which is preliminary data.</text>
</comment>
<evidence type="ECO:0000256" key="2">
    <source>
        <dbReference type="ARBA" id="ARBA00022803"/>
    </source>
</evidence>
<dbReference type="SMART" id="SM00028">
    <property type="entry name" value="TPR"/>
    <property type="match status" value="4"/>
</dbReference>
<keyword evidence="1" id="KW-0677">Repeat</keyword>
<keyword evidence="4" id="KW-0732">Signal</keyword>
<dbReference type="InterPro" id="IPR051685">
    <property type="entry name" value="Ycf3/AcsC/BcsC/TPR_MFPF"/>
</dbReference>
<evidence type="ECO:0000256" key="1">
    <source>
        <dbReference type="ARBA" id="ARBA00022737"/>
    </source>
</evidence>
<proteinExistence type="predicted"/>
<feature type="repeat" description="TPR" evidence="3">
    <location>
        <begin position="201"/>
        <end position="234"/>
    </location>
</feature>
<dbReference type="Pfam" id="PF13181">
    <property type="entry name" value="TPR_8"/>
    <property type="match status" value="1"/>
</dbReference>
<feature type="signal peptide" evidence="4">
    <location>
        <begin position="1"/>
        <end position="20"/>
    </location>
</feature>
<dbReference type="Proteomes" id="UP001157911">
    <property type="component" value="Unassembled WGS sequence"/>
</dbReference>
<dbReference type="InterPro" id="IPR019734">
    <property type="entry name" value="TPR_rpt"/>
</dbReference>
<keyword evidence="2 3" id="KW-0802">TPR repeat</keyword>
<evidence type="ECO:0000256" key="4">
    <source>
        <dbReference type="SAM" id="SignalP"/>
    </source>
</evidence>
<dbReference type="PANTHER" id="PTHR44943">
    <property type="entry name" value="CELLULOSE SYNTHASE OPERON PROTEIN C"/>
    <property type="match status" value="1"/>
</dbReference>
<evidence type="ECO:0000313" key="5">
    <source>
        <dbReference type="EMBL" id="SMP12484.1"/>
    </source>
</evidence>
<dbReference type="SUPFAM" id="SSF48452">
    <property type="entry name" value="TPR-like"/>
    <property type="match status" value="1"/>
</dbReference>
<accession>A0ABY1NKZ7</accession>
<evidence type="ECO:0000313" key="6">
    <source>
        <dbReference type="Proteomes" id="UP001157911"/>
    </source>
</evidence>
<dbReference type="PANTHER" id="PTHR44943:SF8">
    <property type="entry name" value="TPR REPEAT-CONTAINING PROTEIN MJ0263"/>
    <property type="match status" value="1"/>
</dbReference>
<dbReference type="PROSITE" id="PS50005">
    <property type="entry name" value="TPR"/>
    <property type="match status" value="2"/>
</dbReference>
<feature type="chain" id="PRO_5047349994" evidence="4">
    <location>
        <begin position="21"/>
        <end position="334"/>
    </location>
</feature>
<protein>
    <submittedName>
        <fullName evidence="5">Tetratricopeptide repeat-containing protein</fullName>
    </submittedName>
</protein>